<proteinExistence type="predicted"/>
<evidence type="ECO:0000256" key="1">
    <source>
        <dbReference type="SAM" id="MobiDB-lite"/>
    </source>
</evidence>
<evidence type="ECO:0000313" key="2">
    <source>
        <dbReference type="EMBL" id="MBW0481070.1"/>
    </source>
</evidence>
<evidence type="ECO:0000313" key="3">
    <source>
        <dbReference type="Proteomes" id="UP000765509"/>
    </source>
</evidence>
<sequence length="86" mass="9355">MTEPYGLSHKIAAAEEDDSDESDSTDLDGTSEELKKSDEEEGNDLDWENLDSQVIQGKVEDRDTEMAHVEDPGCFSVGVNSGFSGI</sequence>
<comment type="caution">
    <text evidence="2">The sequence shown here is derived from an EMBL/GenBank/DDBJ whole genome shotgun (WGS) entry which is preliminary data.</text>
</comment>
<name>A0A9Q3CD96_9BASI</name>
<dbReference type="EMBL" id="AVOT02006230">
    <property type="protein sequence ID" value="MBW0481070.1"/>
    <property type="molecule type" value="Genomic_DNA"/>
</dbReference>
<protein>
    <submittedName>
        <fullName evidence="2">Uncharacterized protein</fullName>
    </submittedName>
</protein>
<dbReference type="AlphaFoldDB" id="A0A9Q3CD96"/>
<feature type="region of interest" description="Disordered" evidence="1">
    <location>
        <begin position="1"/>
        <end position="50"/>
    </location>
</feature>
<dbReference type="Proteomes" id="UP000765509">
    <property type="component" value="Unassembled WGS sequence"/>
</dbReference>
<feature type="compositionally biased region" description="Acidic residues" evidence="1">
    <location>
        <begin position="39"/>
        <end position="49"/>
    </location>
</feature>
<keyword evidence="3" id="KW-1185">Reference proteome</keyword>
<feature type="compositionally biased region" description="Acidic residues" evidence="1">
    <location>
        <begin position="14"/>
        <end position="31"/>
    </location>
</feature>
<gene>
    <name evidence="2" type="ORF">O181_020785</name>
</gene>
<reference evidence="2" key="1">
    <citation type="submission" date="2021-03" db="EMBL/GenBank/DDBJ databases">
        <title>Draft genome sequence of rust myrtle Austropuccinia psidii MF-1, a brazilian biotype.</title>
        <authorList>
            <person name="Quecine M.C."/>
            <person name="Pachon D.M.R."/>
            <person name="Bonatelli M.L."/>
            <person name="Correr F.H."/>
            <person name="Franceschini L.M."/>
            <person name="Leite T.F."/>
            <person name="Margarido G.R.A."/>
            <person name="Almeida C.A."/>
            <person name="Ferrarezi J.A."/>
            <person name="Labate C.A."/>
        </authorList>
    </citation>
    <scope>NUCLEOTIDE SEQUENCE</scope>
    <source>
        <strain evidence="2">MF-1</strain>
    </source>
</reference>
<organism evidence="2 3">
    <name type="scientific">Austropuccinia psidii MF-1</name>
    <dbReference type="NCBI Taxonomy" id="1389203"/>
    <lineage>
        <taxon>Eukaryota</taxon>
        <taxon>Fungi</taxon>
        <taxon>Dikarya</taxon>
        <taxon>Basidiomycota</taxon>
        <taxon>Pucciniomycotina</taxon>
        <taxon>Pucciniomycetes</taxon>
        <taxon>Pucciniales</taxon>
        <taxon>Sphaerophragmiaceae</taxon>
        <taxon>Austropuccinia</taxon>
    </lineage>
</organism>
<accession>A0A9Q3CD96</accession>